<evidence type="ECO:0000256" key="2">
    <source>
        <dbReference type="ARBA" id="ARBA00034122"/>
    </source>
</evidence>
<reference evidence="4" key="2">
    <citation type="submission" date="2020-05" db="EMBL/GenBank/DDBJ databases">
        <authorList>
            <person name="Chiriac C."/>
            <person name="Salcher M."/>
            <person name="Ghai R."/>
            <person name="Kavagutti S V."/>
        </authorList>
    </citation>
    <scope>NUCLEOTIDE SEQUENCE</scope>
</reference>
<name>A0A094S7I8_9ZZZZ</name>
<dbReference type="CDD" id="cd07573">
    <property type="entry name" value="CPA"/>
    <property type="match status" value="1"/>
</dbReference>
<protein>
    <submittedName>
        <fullName evidence="5">Carbon-nitrogen family hydrolase</fullName>
    </submittedName>
    <submittedName>
        <fullName evidence="4">Unannotated protein</fullName>
    </submittedName>
</protein>
<dbReference type="InterPro" id="IPR017755">
    <property type="entry name" value="N-carbamoylputrescine_amidase"/>
</dbReference>
<reference evidence="5" key="1">
    <citation type="submission" date="2014-06" db="EMBL/GenBank/DDBJ databases">
        <title>Key roles for freshwater Actinobacteria revealed by deep metagenomic sequencing.</title>
        <authorList>
            <person name="Ghai R."/>
            <person name="Mizuno C.M."/>
            <person name="Picazo A."/>
            <person name="Camacho A."/>
            <person name="Rodriguez-Valera F."/>
        </authorList>
    </citation>
    <scope>NUCLEOTIDE SEQUENCE</scope>
</reference>
<proteinExistence type="inferred from homology"/>
<dbReference type="PROSITE" id="PS50263">
    <property type="entry name" value="CN_HYDROLASE"/>
    <property type="match status" value="1"/>
</dbReference>
<dbReference type="EMBL" id="JNSL01000168">
    <property type="protein sequence ID" value="KGA13883.1"/>
    <property type="molecule type" value="Genomic_DNA"/>
</dbReference>
<evidence type="ECO:0000313" key="5">
    <source>
        <dbReference type="EMBL" id="KGA13883.1"/>
    </source>
</evidence>
<evidence type="ECO:0000259" key="3">
    <source>
        <dbReference type="PROSITE" id="PS50263"/>
    </source>
</evidence>
<dbReference type="GO" id="GO:0050126">
    <property type="term" value="F:N-carbamoylputrescine amidase activity"/>
    <property type="evidence" value="ECO:0007669"/>
    <property type="project" value="InterPro"/>
</dbReference>
<feature type="domain" description="CN hydrolase" evidence="3">
    <location>
        <begin position="4"/>
        <end position="258"/>
    </location>
</feature>
<dbReference type="AlphaFoldDB" id="A0A094S7I8"/>
<evidence type="ECO:0000313" key="4">
    <source>
        <dbReference type="EMBL" id="CAB4986716.1"/>
    </source>
</evidence>
<keyword evidence="1 5" id="KW-0378">Hydrolase</keyword>
<gene>
    <name evidence="5" type="ORF">GM51_18570</name>
    <name evidence="4" type="ORF">UFOPK4000_00452</name>
</gene>
<dbReference type="PANTHER" id="PTHR43674">
    <property type="entry name" value="NITRILASE C965.09-RELATED"/>
    <property type="match status" value="1"/>
</dbReference>
<dbReference type="InterPro" id="IPR003010">
    <property type="entry name" value="C-N_Hydrolase"/>
</dbReference>
<evidence type="ECO:0000256" key="1">
    <source>
        <dbReference type="ARBA" id="ARBA00022801"/>
    </source>
</evidence>
<dbReference type="InterPro" id="IPR036526">
    <property type="entry name" value="C-N_Hydrolase_sf"/>
</dbReference>
<dbReference type="EMBL" id="CAFBOT010000055">
    <property type="protein sequence ID" value="CAB4986716.1"/>
    <property type="molecule type" value="Genomic_DNA"/>
</dbReference>
<dbReference type="GO" id="GO:0033388">
    <property type="term" value="P:putrescine biosynthetic process from arginine"/>
    <property type="evidence" value="ECO:0007669"/>
    <property type="project" value="TreeGrafter"/>
</dbReference>
<comment type="similarity">
    <text evidence="2">Belongs to the carbon-nitrogen hydrolase superfamily.</text>
</comment>
<dbReference type="Gene3D" id="3.60.110.10">
    <property type="entry name" value="Carbon-nitrogen hydrolase"/>
    <property type="match status" value="1"/>
</dbReference>
<accession>A0A094S7I8</accession>
<sequence length="290" mass="32067">MTTMTVAAIQMSMADDVATNVATAERLVRAAAKQGAQIILIPELFESHYFCKDQRVEDLERARPIDGHPTIAHFQQVAQELSVVLPISVFERSNNVLFNTVAIVDADGSMLGIYRKSHIPDGPGYTEKYYFSPGDTGFRVWETMHGVIGVGICWDQWFPETARSMALLGAEVLLYPTAIGSEPPNPSWDSSGHWQRVMQGHAGANVMPLVAANRTGLEVGVNNEITFYGSSFIADATGAKVAEANREEETVLIASFDREQLRTMRNAWGLFRDRRPELYFPLVTLDGDIA</sequence>
<dbReference type="NCBIfam" id="TIGR03381">
    <property type="entry name" value="agmatine_aguB"/>
    <property type="match status" value="1"/>
</dbReference>
<dbReference type="InterPro" id="IPR050345">
    <property type="entry name" value="Aliph_Amidase/BUP"/>
</dbReference>
<dbReference type="Pfam" id="PF00795">
    <property type="entry name" value="CN_hydrolase"/>
    <property type="match status" value="1"/>
</dbReference>
<organism evidence="5">
    <name type="scientific">freshwater metagenome</name>
    <dbReference type="NCBI Taxonomy" id="449393"/>
    <lineage>
        <taxon>unclassified sequences</taxon>
        <taxon>metagenomes</taxon>
        <taxon>ecological metagenomes</taxon>
    </lineage>
</organism>
<dbReference type="PANTHER" id="PTHR43674:SF2">
    <property type="entry name" value="BETA-UREIDOPROPIONASE"/>
    <property type="match status" value="1"/>
</dbReference>
<dbReference type="SUPFAM" id="SSF56317">
    <property type="entry name" value="Carbon-nitrogen hydrolase"/>
    <property type="match status" value="1"/>
</dbReference>